<dbReference type="GO" id="GO:0003677">
    <property type="term" value="F:DNA binding"/>
    <property type="evidence" value="ECO:0007669"/>
    <property type="project" value="UniProtKB-KW"/>
</dbReference>
<evidence type="ECO:0000256" key="12">
    <source>
        <dbReference type="ARBA" id="ARBA00034617"/>
    </source>
</evidence>
<dbReference type="PROSITE" id="PS51192">
    <property type="entry name" value="HELICASE_ATP_BIND_1"/>
    <property type="match status" value="1"/>
</dbReference>
<dbReference type="AlphaFoldDB" id="A0A3G2R4M5"/>
<evidence type="ECO:0000259" key="17">
    <source>
        <dbReference type="PROSITE" id="PS51194"/>
    </source>
</evidence>
<keyword evidence="8" id="KW-0238">DNA-binding</keyword>
<dbReference type="NCBIfam" id="NF008168">
    <property type="entry name" value="PRK10917.2-2"/>
    <property type="match status" value="1"/>
</dbReference>
<keyword evidence="4 15" id="KW-0227">DNA damage</keyword>
<dbReference type="GO" id="GO:0006281">
    <property type="term" value="P:DNA repair"/>
    <property type="evidence" value="ECO:0007669"/>
    <property type="project" value="UniProtKB-UniRule"/>
</dbReference>
<dbReference type="PROSITE" id="PS51194">
    <property type="entry name" value="HELICASE_CTER"/>
    <property type="match status" value="1"/>
</dbReference>
<dbReference type="InterPro" id="IPR011545">
    <property type="entry name" value="DEAD/DEAH_box_helicase_dom"/>
</dbReference>
<evidence type="ECO:0000256" key="10">
    <source>
        <dbReference type="ARBA" id="ARBA00023204"/>
    </source>
</evidence>
<evidence type="ECO:0000256" key="4">
    <source>
        <dbReference type="ARBA" id="ARBA00022763"/>
    </source>
</evidence>
<keyword evidence="5 15" id="KW-0378">Hydrolase</keyword>
<dbReference type="KEGG" id="bacg:D2962_07055"/>
<dbReference type="Pfam" id="PF00270">
    <property type="entry name" value="DEAD"/>
    <property type="match status" value="1"/>
</dbReference>
<dbReference type="CDD" id="cd04488">
    <property type="entry name" value="RecG_wedge_OBF"/>
    <property type="match status" value="1"/>
</dbReference>
<dbReference type="Proteomes" id="UP000280960">
    <property type="component" value="Chromosome"/>
</dbReference>
<evidence type="ECO:0000256" key="6">
    <source>
        <dbReference type="ARBA" id="ARBA00022806"/>
    </source>
</evidence>
<evidence type="ECO:0000259" key="16">
    <source>
        <dbReference type="PROSITE" id="PS51192"/>
    </source>
</evidence>
<comment type="similarity">
    <text evidence="1 15">Belongs to the helicase family. RecG subfamily.</text>
</comment>
<dbReference type="EC" id="5.6.2.4" evidence="13 15"/>
<dbReference type="GO" id="GO:0043138">
    <property type="term" value="F:3'-5' DNA helicase activity"/>
    <property type="evidence" value="ECO:0007669"/>
    <property type="project" value="UniProtKB-EC"/>
</dbReference>
<dbReference type="SUPFAM" id="SSF52540">
    <property type="entry name" value="P-loop containing nucleoside triphosphate hydrolases"/>
    <property type="match status" value="2"/>
</dbReference>
<evidence type="ECO:0000256" key="8">
    <source>
        <dbReference type="ARBA" id="ARBA00023125"/>
    </source>
</evidence>
<dbReference type="NCBIfam" id="NF008165">
    <property type="entry name" value="PRK10917.1-3"/>
    <property type="match status" value="1"/>
</dbReference>
<dbReference type="InterPro" id="IPR027417">
    <property type="entry name" value="P-loop_NTPase"/>
</dbReference>
<comment type="catalytic activity">
    <reaction evidence="14 15">
        <text>ATP + H2O = ADP + phosphate + H(+)</text>
        <dbReference type="Rhea" id="RHEA:13065"/>
        <dbReference type="ChEBI" id="CHEBI:15377"/>
        <dbReference type="ChEBI" id="CHEBI:15378"/>
        <dbReference type="ChEBI" id="CHEBI:30616"/>
        <dbReference type="ChEBI" id="CHEBI:43474"/>
        <dbReference type="ChEBI" id="CHEBI:456216"/>
        <dbReference type="EC" id="5.6.2.4"/>
    </reaction>
</comment>
<organism evidence="18 19">
    <name type="scientific">Biomaibacter acetigenes</name>
    <dbReference type="NCBI Taxonomy" id="2316383"/>
    <lineage>
        <taxon>Bacteria</taxon>
        <taxon>Bacillati</taxon>
        <taxon>Bacillota</taxon>
        <taxon>Clostridia</taxon>
        <taxon>Thermosediminibacterales</taxon>
        <taxon>Tepidanaerobacteraceae</taxon>
        <taxon>Biomaibacter</taxon>
    </lineage>
</organism>
<evidence type="ECO:0000256" key="5">
    <source>
        <dbReference type="ARBA" id="ARBA00022801"/>
    </source>
</evidence>
<evidence type="ECO:0000256" key="9">
    <source>
        <dbReference type="ARBA" id="ARBA00023172"/>
    </source>
</evidence>
<dbReference type="InterPro" id="IPR014001">
    <property type="entry name" value="Helicase_ATP-bd"/>
</dbReference>
<evidence type="ECO:0000256" key="7">
    <source>
        <dbReference type="ARBA" id="ARBA00022840"/>
    </source>
</evidence>
<dbReference type="InterPro" id="IPR047112">
    <property type="entry name" value="RecG/Mfd"/>
</dbReference>
<dbReference type="CDD" id="cd17992">
    <property type="entry name" value="DEXHc_RecG"/>
    <property type="match status" value="1"/>
</dbReference>
<evidence type="ECO:0000256" key="3">
    <source>
        <dbReference type="ARBA" id="ARBA00022741"/>
    </source>
</evidence>
<dbReference type="Gene3D" id="3.40.50.300">
    <property type="entry name" value="P-loop containing nucleotide triphosphate hydrolases"/>
    <property type="match status" value="2"/>
</dbReference>
<feature type="domain" description="Helicase C-terminal" evidence="17">
    <location>
        <begin position="454"/>
        <end position="614"/>
    </location>
</feature>
<dbReference type="InterPro" id="IPR012340">
    <property type="entry name" value="NA-bd_OB-fold"/>
</dbReference>
<keyword evidence="9 15" id="KW-0233">DNA recombination</keyword>
<dbReference type="InterPro" id="IPR045562">
    <property type="entry name" value="RecG_dom3_C"/>
</dbReference>
<evidence type="ECO:0000256" key="2">
    <source>
        <dbReference type="ARBA" id="ARBA00017846"/>
    </source>
</evidence>
<gene>
    <name evidence="18" type="primary">recG</name>
    <name evidence="18" type="ORF">D2962_07055</name>
</gene>
<sequence>MELSSEIKNIKGVGPTRAKLLNRLGIKTVEDALFFFPRDYIDLMPLKFSQGSEEKTGAFPCIVKDSAIEKKAKSGIRLTLVPVSDGKNKGHAVFFNQPYINRNFRRGDRLLLIGKVRKNYGEYEIISPEWQKFDKNNPITLDRISPIYPLTKGLSQKILRQIMKSALKEISEIQEILPEDIIKKFNLISRKEALKNIHFPISFEMLERARVRFIFEELLLFQLAMAQTRREFVGDKRKNVYTNFDITPFLSTLPFTLTPGQEKVIGDIISDLKSEQNMNRLIQGDVGSGKTVIASIALYLAVKNGLQGAFMAPTEILAEQHFLTLEKFLSPHRIKVDILKGGISRAEKDRILENLKKGSTDVIVGTHAIIQQDVEFFKLGMVITDEQHRFGVKQRQELVKKGYYPDILVMSATPIPRTLALVLYSDLDISVIDTVPSGRQEVDTYVVGNDMRKRVYDFMAREVEKGHQVFVVCPAVEENDLNVSNVEDLGARLKKEYPALKIQVLHGKMKNDDKDRILKDFLLKKIQVLVSTTVVEVGVDVPWATLMIVENAERFGMAQLHQLRGRVGRSHLKSYCILISDSKEETARSRLKYMMKSHDGFEISQIDLEMRGPGEFLGVKQHGFFEFKLANLIRDVRLLESIKLLASDIVEKGYLLLPEYKDLAKVLKEKMKI</sequence>
<dbReference type="PANTHER" id="PTHR47964:SF1">
    <property type="entry name" value="ATP-DEPENDENT DNA HELICASE HOMOLOG RECG, CHLOROPLASTIC"/>
    <property type="match status" value="1"/>
</dbReference>
<comment type="function">
    <text evidence="15">Plays a critical role in recombination and DNA repair. Helps process Holliday junction intermediates to mature products by catalyzing branch migration. Has replication fork regression activity, unwinds stalled or blocked replication forks to make a HJ that can be resolved. Has a DNA unwinding activity characteristic of a DNA helicase with 3'-5' polarity.</text>
</comment>
<evidence type="ECO:0000256" key="14">
    <source>
        <dbReference type="ARBA" id="ARBA00048988"/>
    </source>
</evidence>
<dbReference type="GO" id="GO:0006310">
    <property type="term" value="P:DNA recombination"/>
    <property type="evidence" value="ECO:0007669"/>
    <property type="project" value="UniProtKB-UniRule"/>
</dbReference>
<dbReference type="EMBL" id="CP033169">
    <property type="protein sequence ID" value="AYO30413.1"/>
    <property type="molecule type" value="Genomic_DNA"/>
</dbReference>
<dbReference type="Pfam" id="PF17191">
    <property type="entry name" value="RecG_wedge"/>
    <property type="match status" value="1"/>
</dbReference>
<evidence type="ECO:0000256" key="11">
    <source>
        <dbReference type="ARBA" id="ARBA00023235"/>
    </source>
</evidence>
<dbReference type="GO" id="GO:0005524">
    <property type="term" value="F:ATP binding"/>
    <property type="evidence" value="ECO:0007669"/>
    <property type="project" value="UniProtKB-KW"/>
</dbReference>
<dbReference type="InterPro" id="IPR001650">
    <property type="entry name" value="Helicase_C-like"/>
</dbReference>
<name>A0A3G2R4M5_9FIRM</name>
<dbReference type="InterPro" id="IPR033454">
    <property type="entry name" value="RecG_wedge"/>
</dbReference>
<evidence type="ECO:0000313" key="18">
    <source>
        <dbReference type="EMBL" id="AYO30413.1"/>
    </source>
</evidence>
<evidence type="ECO:0000256" key="15">
    <source>
        <dbReference type="RuleBase" id="RU363016"/>
    </source>
</evidence>
<comment type="catalytic activity">
    <reaction evidence="12 15">
        <text>Couples ATP hydrolysis with the unwinding of duplex DNA by translocating in the 3'-5' direction.</text>
        <dbReference type="EC" id="5.6.2.4"/>
    </reaction>
</comment>
<evidence type="ECO:0000313" key="19">
    <source>
        <dbReference type="Proteomes" id="UP000280960"/>
    </source>
</evidence>
<evidence type="ECO:0000256" key="1">
    <source>
        <dbReference type="ARBA" id="ARBA00007504"/>
    </source>
</evidence>
<keyword evidence="6 15" id="KW-0347">Helicase</keyword>
<keyword evidence="11" id="KW-0413">Isomerase</keyword>
<dbReference type="SUPFAM" id="SSF50249">
    <property type="entry name" value="Nucleic acid-binding proteins"/>
    <property type="match status" value="1"/>
</dbReference>
<dbReference type="Pfam" id="PF00271">
    <property type="entry name" value="Helicase_C"/>
    <property type="match status" value="1"/>
</dbReference>
<keyword evidence="19" id="KW-1185">Reference proteome</keyword>
<keyword evidence="3 15" id="KW-0547">Nucleotide-binding</keyword>
<proteinExistence type="inferred from homology"/>
<dbReference type="PANTHER" id="PTHR47964">
    <property type="entry name" value="ATP-DEPENDENT DNA HELICASE HOMOLOG RECG, CHLOROPLASTIC"/>
    <property type="match status" value="1"/>
</dbReference>
<protein>
    <recommendedName>
        <fullName evidence="2 15">ATP-dependent DNA helicase RecG</fullName>
        <ecNumber evidence="13 15">5.6.2.4</ecNumber>
    </recommendedName>
</protein>
<dbReference type="Pfam" id="PF19833">
    <property type="entry name" value="RecG_dom3_C"/>
    <property type="match status" value="1"/>
</dbReference>
<dbReference type="Gene3D" id="2.40.50.140">
    <property type="entry name" value="Nucleic acid-binding proteins"/>
    <property type="match status" value="1"/>
</dbReference>
<dbReference type="SMART" id="SM00487">
    <property type="entry name" value="DEXDc"/>
    <property type="match status" value="1"/>
</dbReference>
<reference evidence="18 19" key="1">
    <citation type="submission" date="2018-10" db="EMBL/GenBank/DDBJ databases">
        <authorList>
            <person name="Zhang X."/>
        </authorList>
    </citation>
    <scope>NUCLEOTIDE SEQUENCE [LARGE SCALE GENOMIC DNA]</scope>
    <source>
        <strain evidence="18 19">SK-G1</strain>
    </source>
</reference>
<keyword evidence="7 15" id="KW-0067">ATP-binding</keyword>
<dbReference type="SMART" id="SM00490">
    <property type="entry name" value="HELICc"/>
    <property type="match status" value="1"/>
</dbReference>
<feature type="domain" description="Helicase ATP-binding" evidence="16">
    <location>
        <begin position="271"/>
        <end position="432"/>
    </location>
</feature>
<dbReference type="NCBIfam" id="TIGR00643">
    <property type="entry name" value="recG"/>
    <property type="match status" value="1"/>
</dbReference>
<accession>A0A3G2R4M5</accession>
<dbReference type="InterPro" id="IPR004609">
    <property type="entry name" value="ATP-dep_DNA_helicase_RecG"/>
</dbReference>
<keyword evidence="10 15" id="KW-0234">DNA repair</keyword>
<evidence type="ECO:0000256" key="13">
    <source>
        <dbReference type="ARBA" id="ARBA00034808"/>
    </source>
</evidence>
<dbReference type="GO" id="GO:0016887">
    <property type="term" value="F:ATP hydrolysis activity"/>
    <property type="evidence" value="ECO:0007669"/>
    <property type="project" value="RHEA"/>
</dbReference>